<dbReference type="Gene3D" id="3.40.33.10">
    <property type="entry name" value="CAP"/>
    <property type="match status" value="1"/>
</dbReference>
<dbReference type="CDD" id="cd05379">
    <property type="entry name" value="CAP_bacterial"/>
    <property type="match status" value="1"/>
</dbReference>
<dbReference type="Pfam" id="PF00188">
    <property type="entry name" value="CAP"/>
    <property type="match status" value="1"/>
</dbReference>
<evidence type="ECO:0000259" key="2">
    <source>
        <dbReference type="Pfam" id="PF00188"/>
    </source>
</evidence>
<dbReference type="InterPro" id="IPR014044">
    <property type="entry name" value="CAP_dom"/>
</dbReference>
<evidence type="ECO:0000256" key="1">
    <source>
        <dbReference type="ARBA" id="ARBA00022729"/>
    </source>
</evidence>
<dbReference type="EMBL" id="QJSW01000007">
    <property type="protein sequence ID" value="PYE48874.1"/>
    <property type="molecule type" value="Genomic_DNA"/>
</dbReference>
<dbReference type="SUPFAM" id="SSF55797">
    <property type="entry name" value="PR-1-like"/>
    <property type="match status" value="1"/>
</dbReference>
<sequence>MLKQEPSSKPGIHFMTRIAYLFAFLSLLTLVTSNSSFNGTSQASADNSTGSGYTQDQLDALDFLNSVRAKVGVPPVKLNVAITRAAENHASHYNDNKSQLTGLKAHSEIEGGPGFTGTKAKDRLIAAGYTASSKYGLSTGEVMHFNQKSSSEAMQGWLDTAYHRDIILDPYFSEIGIGLVDGTAVVDMAGPTIISSKNDILAVYPYNQQTNVPVGFYGQEIPNPLDRFKVKFSGYIISATAEDTITNPQVEIKDNLGNAVPYYEELQGNTLFVYPKSVLKGHHTYTVSLTYSTSKNAESKSKTWSFTTGEGQALNYFEPFTTEITLNQDEQQQTIWISHYDDTTADEKTEGMRYISSNDKGLRISASGMITAIKPGDYTIKATLEGQTSLVKVKVYPKWKTKNYSSALKALPLDSTGHSLRETLEWGLKEGIITPASNGKLKPDATVSEAEFWMMLLKTYRVNITSYQSGKQTLVDAAYQISKDRNYPLAGIAKKEKRNQPIDRLEIAEIVAAADGMYFNGYNAVQYVLAKGYVRGVTELSYAGYEGDRNVTKAEALVILKHLQGSLYSLKGRPLQPTDKSALPEMPQKEVYIKPATYKDQSFFAQYELDGRLILEGKFLSLKGQSVVIKVQEGPVSVHIEDITVQFDETGNFHAEVGPYTPQRLNLYLSDTSKSSLRFLSVEKGTINQF</sequence>
<dbReference type="SUPFAM" id="SSF49373">
    <property type="entry name" value="Invasin/intimin cell-adhesion fragments"/>
    <property type="match status" value="1"/>
</dbReference>
<accession>A0A2V4VQR6</accession>
<name>A0A2V4VQR6_PAEBA</name>
<dbReference type="Pfam" id="PF13205">
    <property type="entry name" value="Big_5"/>
    <property type="match status" value="1"/>
</dbReference>
<evidence type="ECO:0000313" key="6">
    <source>
        <dbReference type="Proteomes" id="UP000247790"/>
    </source>
</evidence>
<dbReference type="PANTHER" id="PTHR31157:SF1">
    <property type="entry name" value="SCP DOMAIN-CONTAINING PROTEIN"/>
    <property type="match status" value="1"/>
</dbReference>
<protein>
    <submittedName>
        <fullName evidence="5">Ig-like domain-containing protein</fullName>
    </submittedName>
    <submittedName>
        <fullName evidence="4">Uncharacterized protein YkwD</fullName>
    </submittedName>
</protein>
<organism evidence="4 6">
    <name type="scientific">Paenibacillus barcinonensis</name>
    <dbReference type="NCBI Taxonomy" id="198119"/>
    <lineage>
        <taxon>Bacteria</taxon>
        <taxon>Bacillati</taxon>
        <taxon>Bacillota</taxon>
        <taxon>Bacilli</taxon>
        <taxon>Bacillales</taxon>
        <taxon>Paenibacillaceae</taxon>
        <taxon>Paenibacillus</taxon>
    </lineage>
</organism>
<dbReference type="Proteomes" id="UP000247790">
    <property type="component" value="Unassembled WGS sequence"/>
</dbReference>
<keyword evidence="1" id="KW-0732">Signal</keyword>
<dbReference type="Proteomes" id="UP000509327">
    <property type="component" value="Chromosome"/>
</dbReference>
<gene>
    <name evidence="4" type="ORF">DFQ00_107167</name>
    <name evidence="5" type="ORF">HUB98_16325</name>
</gene>
<reference evidence="4 6" key="1">
    <citation type="submission" date="2018-06" db="EMBL/GenBank/DDBJ databases">
        <title>Genomic Encyclopedia of Type Strains, Phase III (KMG-III): the genomes of soil and plant-associated and newly described type strains.</title>
        <authorList>
            <person name="Whitman W."/>
        </authorList>
    </citation>
    <scope>NUCLEOTIDE SEQUENCE [LARGE SCALE GENOMIC DNA]</scope>
    <source>
        <strain evidence="4 6">CECT 7022</strain>
    </source>
</reference>
<proteinExistence type="predicted"/>
<dbReference type="InterPro" id="IPR008964">
    <property type="entry name" value="Invasin/intimin_cell_adhesion"/>
</dbReference>
<dbReference type="Gene3D" id="2.60.40.1080">
    <property type="match status" value="1"/>
</dbReference>
<evidence type="ECO:0000313" key="7">
    <source>
        <dbReference type="Proteomes" id="UP000509327"/>
    </source>
</evidence>
<dbReference type="EMBL" id="CP054614">
    <property type="protein sequence ID" value="QKS57710.1"/>
    <property type="molecule type" value="Genomic_DNA"/>
</dbReference>
<dbReference type="AlphaFoldDB" id="A0A2V4VQR6"/>
<feature type="domain" description="SbsA Ig-like" evidence="3">
    <location>
        <begin position="200"/>
        <end position="308"/>
    </location>
</feature>
<reference evidence="5 7" key="2">
    <citation type="submission" date="2020-06" db="EMBL/GenBank/DDBJ databases">
        <title>Complete genome of Paenibacillus barcinonensis KACC11450.</title>
        <authorList>
            <person name="Kim M."/>
            <person name="Park Y.-J."/>
            <person name="Shin J.-H."/>
        </authorList>
    </citation>
    <scope>NUCLEOTIDE SEQUENCE [LARGE SCALE GENOMIC DNA]</scope>
    <source>
        <strain evidence="5 7">KACC11450</strain>
    </source>
</reference>
<evidence type="ECO:0000313" key="4">
    <source>
        <dbReference type="EMBL" id="PYE48874.1"/>
    </source>
</evidence>
<dbReference type="InterPro" id="IPR035940">
    <property type="entry name" value="CAP_sf"/>
</dbReference>
<evidence type="ECO:0000259" key="3">
    <source>
        <dbReference type="Pfam" id="PF13205"/>
    </source>
</evidence>
<dbReference type="InterPro" id="IPR032812">
    <property type="entry name" value="SbsA_Ig"/>
</dbReference>
<feature type="domain" description="SCP" evidence="2">
    <location>
        <begin position="61"/>
        <end position="183"/>
    </location>
</feature>
<dbReference type="PANTHER" id="PTHR31157">
    <property type="entry name" value="SCP DOMAIN-CONTAINING PROTEIN"/>
    <property type="match status" value="1"/>
</dbReference>
<evidence type="ECO:0000313" key="5">
    <source>
        <dbReference type="EMBL" id="QKS57710.1"/>
    </source>
</evidence>
<keyword evidence="7" id="KW-1185">Reference proteome</keyword>